<evidence type="ECO:0000313" key="5">
    <source>
        <dbReference type="Proteomes" id="UP000433737"/>
    </source>
</evidence>
<feature type="chain" id="PRO_5042724712" evidence="2">
    <location>
        <begin position="18"/>
        <end position="127"/>
    </location>
</feature>
<name>A0A653NRV9_9GAMM</name>
<dbReference type="EMBL" id="CABWMH010000005">
    <property type="protein sequence ID" value="VXB20458.1"/>
    <property type="molecule type" value="Genomic_DNA"/>
</dbReference>
<evidence type="ECO:0000313" key="6">
    <source>
        <dbReference type="Proteomes" id="UP000566985"/>
    </source>
</evidence>
<dbReference type="GeneID" id="57346206"/>
<evidence type="ECO:0000313" key="3">
    <source>
        <dbReference type="EMBL" id="NUY97606.1"/>
    </source>
</evidence>
<dbReference type="EMBL" id="JABWPM010000015">
    <property type="protein sequence ID" value="NUY97606.1"/>
    <property type="molecule type" value="Genomic_DNA"/>
</dbReference>
<accession>A0A653NRV9</accession>
<evidence type="ECO:0000256" key="1">
    <source>
        <dbReference type="SAM" id="MobiDB-lite"/>
    </source>
</evidence>
<dbReference type="Pfam" id="PF10748">
    <property type="entry name" value="HofP"/>
    <property type="match status" value="1"/>
</dbReference>
<keyword evidence="2" id="KW-0732">Signal</keyword>
<comment type="caution">
    <text evidence="3">The sequence shown here is derived from an EMBL/GenBank/DDBJ whole genome shotgun (WGS) entry which is preliminary data.</text>
</comment>
<protein>
    <submittedName>
        <fullName evidence="3">DUF2531 family protein</fullName>
    </submittedName>
</protein>
<reference evidence="4 5" key="1">
    <citation type="submission" date="2019-10" db="EMBL/GenBank/DDBJ databases">
        <authorList>
            <person name="Karimi E."/>
        </authorList>
    </citation>
    <scope>NUCLEOTIDE SEQUENCE [LARGE SCALE GENOMIC DNA]</scope>
    <source>
        <strain evidence="4">Pantoea sp. 111</strain>
    </source>
</reference>
<dbReference type="Proteomes" id="UP000566985">
    <property type="component" value="Unassembled WGS sequence"/>
</dbReference>
<reference evidence="3 6" key="2">
    <citation type="submission" date="2020-05" db="EMBL/GenBank/DDBJ databases">
        <title>Whole Genome Sequences of Enterobacteriales Associated with the International Space Station.</title>
        <authorList>
            <person name="Bharadwaj A."/>
            <person name="Daudu R."/>
            <person name="Singh N."/>
            <person name="Wood J."/>
            <person name="Debieu M."/>
            <person name="Mason C."/>
            <person name="Wang C."/>
            <person name="Venkateswaran K."/>
        </authorList>
    </citation>
    <scope>NUCLEOTIDE SEQUENCE [LARGE SCALE GENOMIC DNA]</scope>
    <source>
        <strain evidence="3 6">IF5SW-B1</strain>
    </source>
</reference>
<gene>
    <name evidence="3" type="ORF">HU668_14210</name>
    <name evidence="4" type="ORF">PANT111_130027</name>
</gene>
<organism evidence="3 6">
    <name type="scientific">Pantoea brenneri</name>
    <dbReference type="NCBI Taxonomy" id="472694"/>
    <lineage>
        <taxon>Bacteria</taxon>
        <taxon>Pseudomonadati</taxon>
        <taxon>Pseudomonadota</taxon>
        <taxon>Gammaproteobacteria</taxon>
        <taxon>Enterobacterales</taxon>
        <taxon>Erwiniaceae</taxon>
        <taxon>Pantoea</taxon>
    </lineage>
</organism>
<feature type="signal peptide" evidence="2">
    <location>
        <begin position="1"/>
        <end position="17"/>
    </location>
</feature>
<dbReference type="AlphaFoldDB" id="A0A653NRV9"/>
<evidence type="ECO:0000256" key="2">
    <source>
        <dbReference type="SAM" id="SignalP"/>
    </source>
</evidence>
<dbReference type="Proteomes" id="UP000433737">
    <property type="component" value="Unassembled WGS sequence"/>
</dbReference>
<evidence type="ECO:0000313" key="4">
    <source>
        <dbReference type="EMBL" id="VXB20458.1"/>
    </source>
</evidence>
<dbReference type="InterPro" id="IPR019684">
    <property type="entry name" value="HofP"/>
</dbReference>
<sequence length="127" mass="13753">MRRSLLILVLCCSSALARDPFQPLAGAACLPAAEPLTGWRLQGIVGRGSRFHGWLLTPQGQVRAIRAGQPFALTPWQLIAIDRRSLTLAIKNSCSAQRHSFYLKGSPHENSSDVIAGSQLPVAGPRR</sequence>
<dbReference type="RefSeq" id="WP_069729414.1">
    <property type="nucleotide sequence ID" value="NZ_JABWPE010000015.1"/>
</dbReference>
<feature type="region of interest" description="Disordered" evidence="1">
    <location>
        <begin position="106"/>
        <end position="127"/>
    </location>
</feature>
<proteinExistence type="predicted"/>